<name>A0A066YUZ7_9ACTN</name>
<accession>A0A066YUZ7</accession>
<sequence>MTTGQPAEPDPGSEEPEQGAPERGAEAEEVVPDLAERVRRRNRNSRINGAGRKS</sequence>
<comment type="caution">
    <text evidence="2">The sequence shown here is derived from an EMBL/GenBank/DDBJ whole genome shotgun (WGS) entry which is preliminary data.</text>
</comment>
<gene>
    <name evidence="2" type="ORF">KCH_64500</name>
</gene>
<keyword evidence="3" id="KW-1185">Reference proteome</keyword>
<dbReference type="HOGENOM" id="CLU_3044318_0_0_11"/>
<evidence type="ECO:0000313" key="3">
    <source>
        <dbReference type="Proteomes" id="UP000027178"/>
    </source>
</evidence>
<proteinExistence type="predicted"/>
<dbReference type="Proteomes" id="UP000027178">
    <property type="component" value="Unassembled WGS sequence"/>
</dbReference>
<organism evidence="2 3">
    <name type="scientific">Kitasatospora cheerisanensis KCTC 2395</name>
    <dbReference type="NCBI Taxonomy" id="1348663"/>
    <lineage>
        <taxon>Bacteria</taxon>
        <taxon>Bacillati</taxon>
        <taxon>Actinomycetota</taxon>
        <taxon>Actinomycetes</taxon>
        <taxon>Kitasatosporales</taxon>
        <taxon>Streptomycetaceae</taxon>
        <taxon>Kitasatospora</taxon>
    </lineage>
</organism>
<dbReference type="EMBL" id="JNBY01000131">
    <property type="protein sequence ID" value="KDN81730.1"/>
    <property type="molecule type" value="Genomic_DNA"/>
</dbReference>
<dbReference type="AlphaFoldDB" id="A0A066YUZ7"/>
<evidence type="ECO:0000313" key="2">
    <source>
        <dbReference type="EMBL" id="KDN81730.1"/>
    </source>
</evidence>
<reference evidence="2 3" key="1">
    <citation type="submission" date="2014-05" db="EMBL/GenBank/DDBJ databases">
        <title>Draft Genome Sequence of Kitasatospora cheerisanensis KCTC 2395.</title>
        <authorList>
            <person name="Nam D.H."/>
        </authorList>
    </citation>
    <scope>NUCLEOTIDE SEQUENCE [LARGE SCALE GENOMIC DNA]</scope>
    <source>
        <strain evidence="2 3">KCTC 2395</strain>
    </source>
</reference>
<evidence type="ECO:0000256" key="1">
    <source>
        <dbReference type="SAM" id="MobiDB-lite"/>
    </source>
</evidence>
<protein>
    <submittedName>
        <fullName evidence="2">Uncharacterized protein</fullName>
    </submittedName>
</protein>
<feature type="region of interest" description="Disordered" evidence="1">
    <location>
        <begin position="1"/>
        <end position="54"/>
    </location>
</feature>